<feature type="compositionally biased region" description="Acidic residues" evidence="1">
    <location>
        <begin position="145"/>
        <end position="157"/>
    </location>
</feature>
<dbReference type="VEuPathDB" id="FungiDB:H257_18535"/>
<comment type="caution">
    <text evidence="2">The sequence shown here is derived from an EMBL/GenBank/DDBJ whole genome shotgun (WGS) entry which is preliminary data.</text>
</comment>
<evidence type="ECO:0000313" key="2">
    <source>
        <dbReference type="EMBL" id="RHY42785.1"/>
    </source>
</evidence>
<accession>A0A397CGD6</accession>
<dbReference type="PANTHER" id="PTHR47072">
    <property type="match status" value="1"/>
</dbReference>
<evidence type="ECO:0008006" key="4">
    <source>
        <dbReference type="Google" id="ProtNLM"/>
    </source>
</evidence>
<reference evidence="2 3" key="1">
    <citation type="submission" date="2018-08" db="EMBL/GenBank/DDBJ databases">
        <title>Aphanomyces genome sequencing and annotation.</title>
        <authorList>
            <person name="Minardi D."/>
            <person name="Oidtmann B."/>
            <person name="Van Der Giezen M."/>
            <person name="Studholme D.J."/>
        </authorList>
    </citation>
    <scope>NUCLEOTIDE SEQUENCE [LARGE SCALE GENOMIC DNA]</scope>
    <source>
        <strain evidence="2 3">SA</strain>
    </source>
</reference>
<organism evidence="2 3">
    <name type="scientific">Aphanomyces astaci</name>
    <name type="common">Crayfish plague agent</name>
    <dbReference type="NCBI Taxonomy" id="112090"/>
    <lineage>
        <taxon>Eukaryota</taxon>
        <taxon>Sar</taxon>
        <taxon>Stramenopiles</taxon>
        <taxon>Oomycota</taxon>
        <taxon>Saprolegniomycetes</taxon>
        <taxon>Saprolegniales</taxon>
        <taxon>Verrucalvaceae</taxon>
        <taxon>Aphanomyces</taxon>
    </lineage>
</organism>
<dbReference type="EMBL" id="QUTC01008808">
    <property type="protein sequence ID" value="RHY42785.1"/>
    <property type="molecule type" value="Genomic_DNA"/>
</dbReference>
<name>A0A397CGD6_APHAT</name>
<gene>
    <name evidence="2" type="ORF">DYB38_004527</name>
</gene>
<dbReference type="VEuPathDB" id="FungiDB:H257_16122"/>
<dbReference type="PANTHER" id="PTHR47072:SF4">
    <property type="entry name" value="MYB_SANT-LIKE DOMAIN-CONTAINING PROTEIN"/>
    <property type="match status" value="1"/>
</dbReference>
<dbReference type="AlphaFoldDB" id="A0A397CGD6"/>
<protein>
    <recommendedName>
        <fullName evidence="4">Myb/SANT-like domain-containing protein</fullName>
    </recommendedName>
</protein>
<evidence type="ECO:0000313" key="3">
    <source>
        <dbReference type="Proteomes" id="UP000265716"/>
    </source>
</evidence>
<evidence type="ECO:0000256" key="1">
    <source>
        <dbReference type="SAM" id="MobiDB-lite"/>
    </source>
</evidence>
<proteinExistence type="predicted"/>
<dbReference type="Proteomes" id="UP000265716">
    <property type="component" value="Unassembled WGS sequence"/>
</dbReference>
<feature type="region of interest" description="Disordered" evidence="1">
    <location>
        <begin position="132"/>
        <end position="182"/>
    </location>
</feature>
<sequence>MKDSRATWSHARDLPGEPCDVKYLRDNSGFGWDDALDLPTAPETVLASITMLNKNYKKFRTTPFPLFTNLALLLDGAMATGEFSLPPPGIAHMANNNIINDADVFPPADVYPPTDEYMQSDRMDFEEYQQAPVTKGRGGLKVSALDDDISSDSDDSDNMMPRKKKPRQQKERRSAGSINGEAMSKLVEVENAKLDQVKKSGTSTDPHERIAAAIHCLMENYGHMDGHVIANLADKLGEGFNATIFLALGGNARDAWVEKLI</sequence>